<gene>
    <name evidence="1" type="ORF">A3Q56_03595</name>
</gene>
<dbReference type="EMBL" id="LWCA01000406">
    <property type="protein sequence ID" value="OAF68666.1"/>
    <property type="molecule type" value="Genomic_DNA"/>
</dbReference>
<sequence length="274" mass="31633">MDVIDRNEKLDDVKLAARLIFKEFQFIPPNPKVENARYSRTRTISDSSSQANENIRLKSIVEKEEKNETNGNGNKSSVERRVSFFEKTKKKLEILFKVKNSTPVSAKKIEFIPNPFNCKEPKNCCLHMDRFDYSTVKSIQKIAIKLRNVADEFNIYVMSKNLTQISESNYALIHGKMKDKNIERILGSYKDFENRMNLVLGILGKTILRSVAALFSVATSIIYNLNDKSKRIVKFVRNTKVYALQYFDKHLAEEVVQNGGWESFERIESVSAEI</sequence>
<accession>A0A177B358</accession>
<proteinExistence type="predicted"/>
<protein>
    <submittedName>
        <fullName evidence="1">Uncharacterized protein</fullName>
    </submittedName>
</protein>
<name>A0A177B358_9BILA</name>
<evidence type="ECO:0000313" key="1">
    <source>
        <dbReference type="EMBL" id="OAF68666.1"/>
    </source>
</evidence>
<comment type="caution">
    <text evidence="1">The sequence shown here is derived from an EMBL/GenBank/DDBJ whole genome shotgun (WGS) entry which is preliminary data.</text>
</comment>
<organism evidence="1 2">
    <name type="scientific">Intoshia linei</name>
    <dbReference type="NCBI Taxonomy" id="1819745"/>
    <lineage>
        <taxon>Eukaryota</taxon>
        <taxon>Metazoa</taxon>
        <taxon>Spiralia</taxon>
        <taxon>Lophotrochozoa</taxon>
        <taxon>Mesozoa</taxon>
        <taxon>Orthonectida</taxon>
        <taxon>Rhopaluridae</taxon>
        <taxon>Intoshia</taxon>
    </lineage>
</organism>
<reference evidence="1 2" key="1">
    <citation type="submission" date="2016-04" db="EMBL/GenBank/DDBJ databases">
        <title>The genome of Intoshia linei affirms orthonectids as highly simplified spiralians.</title>
        <authorList>
            <person name="Mikhailov K.V."/>
            <person name="Slusarev G.S."/>
            <person name="Nikitin M.A."/>
            <person name="Logacheva M.D."/>
            <person name="Penin A."/>
            <person name="Aleoshin V."/>
            <person name="Panchin Y.V."/>
        </authorList>
    </citation>
    <scope>NUCLEOTIDE SEQUENCE [LARGE SCALE GENOMIC DNA]</scope>
    <source>
        <strain evidence="1">Intl2013</strain>
        <tissue evidence="1">Whole animal</tissue>
    </source>
</reference>
<evidence type="ECO:0000313" key="2">
    <source>
        <dbReference type="Proteomes" id="UP000078046"/>
    </source>
</evidence>
<dbReference type="AlphaFoldDB" id="A0A177B358"/>
<dbReference type="Proteomes" id="UP000078046">
    <property type="component" value="Unassembled WGS sequence"/>
</dbReference>
<keyword evidence="2" id="KW-1185">Reference proteome</keyword>